<organism evidence="9 10">
    <name type="scientific">Ilumatobacter fluminis</name>
    <dbReference type="NCBI Taxonomy" id="467091"/>
    <lineage>
        <taxon>Bacteria</taxon>
        <taxon>Bacillati</taxon>
        <taxon>Actinomycetota</taxon>
        <taxon>Acidimicrobiia</taxon>
        <taxon>Acidimicrobiales</taxon>
        <taxon>Ilumatobacteraceae</taxon>
        <taxon>Ilumatobacter</taxon>
    </lineage>
</organism>
<dbReference type="OrthoDB" id="9807753at2"/>
<dbReference type="SUPFAM" id="SSF89447">
    <property type="entry name" value="AbrB/MazE/MraZ-like"/>
    <property type="match status" value="1"/>
</dbReference>
<dbReference type="PANTHER" id="PTHR34701">
    <property type="entry name" value="TRANSCRIPTIONAL REGULATOR MRAZ"/>
    <property type="match status" value="1"/>
</dbReference>
<evidence type="ECO:0000256" key="5">
    <source>
        <dbReference type="ARBA" id="ARBA00023125"/>
    </source>
</evidence>
<evidence type="ECO:0000256" key="2">
    <source>
        <dbReference type="ARBA" id="ARBA00022490"/>
    </source>
</evidence>
<dbReference type="GO" id="GO:0005737">
    <property type="term" value="C:cytoplasm"/>
    <property type="evidence" value="ECO:0007669"/>
    <property type="project" value="UniProtKB-UniRule"/>
</dbReference>
<dbReference type="RefSeq" id="WP_133868604.1">
    <property type="nucleotide sequence ID" value="NZ_SOAU01000001.1"/>
</dbReference>
<evidence type="ECO:0000256" key="4">
    <source>
        <dbReference type="ARBA" id="ARBA00023015"/>
    </source>
</evidence>
<evidence type="ECO:0000259" key="8">
    <source>
        <dbReference type="PROSITE" id="PS51740"/>
    </source>
</evidence>
<dbReference type="GO" id="GO:0009295">
    <property type="term" value="C:nucleoid"/>
    <property type="evidence" value="ECO:0007669"/>
    <property type="project" value="UniProtKB-SubCell"/>
</dbReference>
<dbReference type="HAMAP" id="MF_01008">
    <property type="entry name" value="MraZ"/>
    <property type="match status" value="1"/>
</dbReference>
<evidence type="ECO:0000256" key="6">
    <source>
        <dbReference type="ARBA" id="ARBA00023163"/>
    </source>
</evidence>
<dbReference type="Pfam" id="PF02381">
    <property type="entry name" value="MraZ"/>
    <property type="match status" value="1"/>
</dbReference>
<feature type="domain" description="SpoVT-AbrB" evidence="8">
    <location>
        <begin position="76"/>
        <end position="121"/>
    </location>
</feature>
<name>A0A4V3EIY5_9ACTN</name>
<evidence type="ECO:0000313" key="9">
    <source>
        <dbReference type="EMBL" id="TDT16208.1"/>
    </source>
</evidence>
<comment type="caution">
    <text evidence="9">The sequence shown here is derived from an EMBL/GenBank/DDBJ whole genome shotgun (WGS) entry which is preliminary data.</text>
</comment>
<sequence>MFVGEFDRSVDGAGRVALPAEFRERLGSSCYLTAHPKGYVSVSTVADFDRKAAEMLDKYSRGEVTEAAVRKMGRDSNLVSIDKQGRITIDEVNRGRAGIETGGQAKLVGALDRLEIWRPSRYDTITDEDDVTEPNRVWNDT</sequence>
<dbReference type="PROSITE" id="PS51740">
    <property type="entry name" value="SPOVT_ABRB"/>
    <property type="match status" value="2"/>
</dbReference>
<keyword evidence="5 7" id="KW-0238">DNA-binding</keyword>
<protein>
    <recommendedName>
        <fullName evidence="1 7">Transcriptional regulator MraZ</fullName>
    </recommendedName>
</protein>
<keyword evidence="6 7" id="KW-0804">Transcription</keyword>
<dbReference type="InterPro" id="IPR007159">
    <property type="entry name" value="SpoVT-AbrB_dom"/>
</dbReference>
<gene>
    <name evidence="7" type="primary">mraZ</name>
    <name evidence="9" type="ORF">BDK89_1792</name>
</gene>
<dbReference type="PANTHER" id="PTHR34701:SF1">
    <property type="entry name" value="TRANSCRIPTIONAL REGULATOR MRAZ"/>
    <property type="match status" value="1"/>
</dbReference>
<comment type="similarity">
    <text evidence="7">Belongs to the MraZ family.</text>
</comment>
<feature type="domain" description="SpoVT-AbrB" evidence="8">
    <location>
        <begin position="5"/>
        <end position="47"/>
    </location>
</feature>
<keyword evidence="4 7" id="KW-0805">Transcription regulation</keyword>
<keyword evidence="2 7" id="KW-0963">Cytoplasm</keyword>
<dbReference type="InterPro" id="IPR035642">
    <property type="entry name" value="MraZ_N"/>
</dbReference>
<evidence type="ECO:0000313" key="10">
    <source>
        <dbReference type="Proteomes" id="UP000294558"/>
    </source>
</evidence>
<dbReference type="EMBL" id="SOAU01000001">
    <property type="protein sequence ID" value="TDT16208.1"/>
    <property type="molecule type" value="Genomic_DNA"/>
</dbReference>
<reference evidence="9 10" key="1">
    <citation type="submission" date="2019-03" db="EMBL/GenBank/DDBJ databases">
        <title>Sequencing the genomes of 1000 actinobacteria strains.</title>
        <authorList>
            <person name="Klenk H.-P."/>
        </authorList>
    </citation>
    <scope>NUCLEOTIDE SEQUENCE [LARGE SCALE GENOMIC DNA]</scope>
    <source>
        <strain evidence="9 10">DSM 18936</strain>
    </source>
</reference>
<proteinExistence type="inferred from homology"/>
<dbReference type="AlphaFoldDB" id="A0A4V3EIY5"/>
<dbReference type="GO" id="GO:0003700">
    <property type="term" value="F:DNA-binding transcription factor activity"/>
    <property type="evidence" value="ECO:0007669"/>
    <property type="project" value="UniProtKB-UniRule"/>
</dbReference>
<dbReference type="GO" id="GO:2000143">
    <property type="term" value="P:negative regulation of DNA-templated transcription initiation"/>
    <property type="evidence" value="ECO:0007669"/>
    <property type="project" value="TreeGrafter"/>
</dbReference>
<comment type="subcellular location">
    <subcellularLocation>
        <location evidence="7">Cytoplasm</location>
        <location evidence="7">Nucleoid</location>
    </subcellularLocation>
</comment>
<dbReference type="GO" id="GO:0000976">
    <property type="term" value="F:transcription cis-regulatory region binding"/>
    <property type="evidence" value="ECO:0007669"/>
    <property type="project" value="TreeGrafter"/>
</dbReference>
<keyword evidence="10" id="KW-1185">Reference proteome</keyword>
<comment type="subunit">
    <text evidence="7">Forms oligomers.</text>
</comment>
<dbReference type="Gene3D" id="3.40.1550.20">
    <property type="entry name" value="Transcriptional regulator MraZ domain"/>
    <property type="match status" value="1"/>
</dbReference>
<evidence type="ECO:0000256" key="1">
    <source>
        <dbReference type="ARBA" id="ARBA00013860"/>
    </source>
</evidence>
<dbReference type="CDD" id="cd16321">
    <property type="entry name" value="MraZ_C"/>
    <property type="match status" value="1"/>
</dbReference>
<keyword evidence="3" id="KW-0677">Repeat</keyword>
<dbReference type="InterPro" id="IPR003444">
    <property type="entry name" value="MraZ"/>
</dbReference>
<evidence type="ECO:0000256" key="3">
    <source>
        <dbReference type="ARBA" id="ARBA00022737"/>
    </source>
</evidence>
<dbReference type="Proteomes" id="UP000294558">
    <property type="component" value="Unassembled WGS sequence"/>
</dbReference>
<dbReference type="InterPro" id="IPR020603">
    <property type="entry name" value="MraZ_dom"/>
</dbReference>
<evidence type="ECO:0000256" key="7">
    <source>
        <dbReference type="HAMAP-Rule" id="MF_01008"/>
    </source>
</evidence>
<accession>A0A4V3EIY5</accession>
<dbReference type="InterPro" id="IPR037914">
    <property type="entry name" value="SpoVT-AbrB_sf"/>
</dbReference>
<dbReference type="InterPro" id="IPR035644">
    <property type="entry name" value="MraZ_C"/>
</dbReference>
<dbReference type="InterPro" id="IPR038619">
    <property type="entry name" value="MraZ_sf"/>
</dbReference>
<dbReference type="CDD" id="cd16320">
    <property type="entry name" value="MraZ_N"/>
    <property type="match status" value="1"/>
</dbReference>